<evidence type="ECO:0000259" key="2">
    <source>
        <dbReference type="Pfam" id="PF13439"/>
    </source>
</evidence>
<evidence type="ECO:0000313" key="4">
    <source>
        <dbReference type="Proteomes" id="UP001344906"/>
    </source>
</evidence>
<dbReference type="EMBL" id="BSRI01000001">
    <property type="protein sequence ID" value="GLV55299.1"/>
    <property type="molecule type" value="Genomic_DNA"/>
</dbReference>
<accession>A0ABQ6FNL8</accession>
<dbReference type="Proteomes" id="UP001344906">
    <property type="component" value="Unassembled WGS sequence"/>
</dbReference>
<feature type="domain" description="Glycosyl transferase family 1" evidence="1">
    <location>
        <begin position="196"/>
        <end position="356"/>
    </location>
</feature>
<dbReference type="InterPro" id="IPR028098">
    <property type="entry name" value="Glyco_trans_4-like_N"/>
</dbReference>
<keyword evidence="4" id="KW-1185">Reference proteome</keyword>
<dbReference type="PANTHER" id="PTHR45947">
    <property type="entry name" value="SULFOQUINOVOSYL TRANSFERASE SQD2"/>
    <property type="match status" value="1"/>
</dbReference>
<dbReference type="InterPro" id="IPR050194">
    <property type="entry name" value="Glycosyltransferase_grp1"/>
</dbReference>
<name>A0ABQ6FNL8_9CHLR</name>
<organism evidence="3 4">
    <name type="scientific">Dictyobacter halimunensis</name>
    <dbReference type="NCBI Taxonomy" id="3026934"/>
    <lineage>
        <taxon>Bacteria</taxon>
        <taxon>Bacillati</taxon>
        <taxon>Chloroflexota</taxon>
        <taxon>Ktedonobacteria</taxon>
        <taxon>Ktedonobacterales</taxon>
        <taxon>Dictyobacteraceae</taxon>
        <taxon>Dictyobacter</taxon>
    </lineage>
</organism>
<reference evidence="3 4" key="1">
    <citation type="submission" date="2023-02" db="EMBL/GenBank/DDBJ databases">
        <title>Dictyobacter halimunensis sp. nov., a new member of the class Ktedonobacteria from forest soil in a geothermal area.</title>
        <authorList>
            <person name="Rachmania M.K."/>
            <person name="Ningsih F."/>
            <person name="Sakai Y."/>
            <person name="Yabe S."/>
            <person name="Yokota A."/>
            <person name="Sjamsuridzal W."/>
        </authorList>
    </citation>
    <scope>NUCLEOTIDE SEQUENCE [LARGE SCALE GENOMIC DNA]</scope>
    <source>
        <strain evidence="3 4">S3.2.2.5</strain>
    </source>
</reference>
<sequence length="401" mass="44661">MIVTDQYPPMVGGVPNVAHGLAVDFTNRGHQVWVVAPSYGTRDIQRTEEGVHVSRFSSFEWPTYKDLRIPLLPFGPIHKLLKQSDPDVIHVHSPIVLGNIAHILAPGLHKPLIATNHYLPSNMLSRSILTDPVLGKPLSALIYSYLVYFYNRCDYVTSPTQTALDLLSDHGLHAPSKVISNGIDLTRYTPGPADAELIRRLGLPEDRPLIIHVNRLSEEKRIDVLLDAMAGLRTPAHLILTSTGPAEAALRAQVERLNIQDRVSFLGFVRNEDLIPLRRSVQLFVIPSEADLQSLAMMEAMACGLPVVAANSYALPELVHHNQNGFLFEPGNSDEMAAYMDRILQDHNLQQSMGSESLNIIAAHDKDNVLDQWEELYTRLATEFAETQRMRQRAHAPSIAP</sequence>
<dbReference type="InterPro" id="IPR001296">
    <property type="entry name" value="Glyco_trans_1"/>
</dbReference>
<proteinExistence type="predicted"/>
<keyword evidence="3" id="KW-0808">Transferase</keyword>
<dbReference type="Pfam" id="PF00534">
    <property type="entry name" value="Glycos_transf_1"/>
    <property type="match status" value="1"/>
</dbReference>
<comment type="caution">
    <text evidence="3">The sequence shown here is derived from an EMBL/GenBank/DDBJ whole genome shotgun (WGS) entry which is preliminary data.</text>
</comment>
<evidence type="ECO:0000313" key="3">
    <source>
        <dbReference type="EMBL" id="GLV55299.1"/>
    </source>
</evidence>
<protein>
    <submittedName>
        <fullName evidence="3">Glycosyl transferase</fullName>
    </submittedName>
</protein>
<dbReference type="SUPFAM" id="SSF53756">
    <property type="entry name" value="UDP-Glycosyltransferase/glycogen phosphorylase"/>
    <property type="match status" value="1"/>
</dbReference>
<evidence type="ECO:0000259" key="1">
    <source>
        <dbReference type="Pfam" id="PF00534"/>
    </source>
</evidence>
<gene>
    <name evidence="3" type="ORF">KDH_21460</name>
</gene>
<feature type="domain" description="Glycosyltransferase subfamily 4-like N-terminal" evidence="2">
    <location>
        <begin position="11"/>
        <end position="187"/>
    </location>
</feature>
<dbReference type="Pfam" id="PF13439">
    <property type="entry name" value="Glyco_transf_4"/>
    <property type="match status" value="1"/>
</dbReference>
<dbReference type="GO" id="GO:0016740">
    <property type="term" value="F:transferase activity"/>
    <property type="evidence" value="ECO:0007669"/>
    <property type="project" value="UniProtKB-KW"/>
</dbReference>
<dbReference type="PANTHER" id="PTHR45947:SF3">
    <property type="entry name" value="SULFOQUINOVOSYL TRANSFERASE SQD2"/>
    <property type="match status" value="1"/>
</dbReference>
<dbReference type="Gene3D" id="3.40.50.2000">
    <property type="entry name" value="Glycogen Phosphorylase B"/>
    <property type="match status" value="2"/>
</dbReference>